<dbReference type="Pfam" id="PF00069">
    <property type="entry name" value="Pkinase"/>
    <property type="match status" value="1"/>
</dbReference>
<comment type="subcellular location">
    <subcellularLocation>
        <location evidence="1">Membrane</location>
        <topology evidence="1">Single-pass membrane protein</topology>
    </subcellularLocation>
</comment>
<keyword evidence="15" id="KW-1185">Reference proteome</keyword>
<feature type="domain" description="Protein kinase" evidence="13">
    <location>
        <begin position="161"/>
        <end position="437"/>
    </location>
</feature>
<dbReference type="PROSITE" id="PS00107">
    <property type="entry name" value="PROTEIN_KINASE_ATP"/>
    <property type="match status" value="1"/>
</dbReference>
<dbReference type="PANTHER" id="PTHR47974:SF19">
    <property type="entry name" value="RECEPTOR-LIKE SERINE_THREONINE-PROTEIN KINASE"/>
    <property type="match status" value="1"/>
</dbReference>
<keyword evidence="9" id="KW-0472">Membrane</keyword>
<evidence type="ECO:0000256" key="10">
    <source>
        <dbReference type="ARBA" id="ARBA00023157"/>
    </source>
</evidence>
<keyword evidence="6" id="KW-0418">Kinase</keyword>
<dbReference type="SMART" id="SM00220">
    <property type="entry name" value="S_TKc"/>
    <property type="match status" value="1"/>
</dbReference>
<keyword evidence="5 11" id="KW-0547">Nucleotide-binding</keyword>
<evidence type="ECO:0000256" key="3">
    <source>
        <dbReference type="ARBA" id="ARBA00022692"/>
    </source>
</evidence>
<evidence type="ECO:0000256" key="6">
    <source>
        <dbReference type="ARBA" id="ARBA00022777"/>
    </source>
</evidence>
<dbReference type="PROSITE" id="PS00108">
    <property type="entry name" value="PROTEIN_KINASE_ST"/>
    <property type="match status" value="1"/>
</dbReference>
<evidence type="ECO:0000256" key="5">
    <source>
        <dbReference type="ARBA" id="ARBA00022741"/>
    </source>
</evidence>
<feature type="binding site" evidence="11">
    <location>
        <position position="263"/>
    </location>
    <ligand>
        <name>ATP</name>
        <dbReference type="ChEBI" id="CHEBI:30616"/>
    </ligand>
</feature>
<keyword evidence="4" id="KW-0732">Signal</keyword>
<evidence type="ECO:0000256" key="4">
    <source>
        <dbReference type="ARBA" id="ARBA00022729"/>
    </source>
</evidence>
<keyword evidence="12" id="KW-0723">Serine/threonine-protein kinase</keyword>
<evidence type="ECO:0000313" key="14">
    <source>
        <dbReference type="EMBL" id="CAD6219821.1"/>
    </source>
</evidence>
<organism evidence="14 15">
    <name type="scientific">Miscanthus lutarioriparius</name>
    <dbReference type="NCBI Taxonomy" id="422564"/>
    <lineage>
        <taxon>Eukaryota</taxon>
        <taxon>Viridiplantae</taxon>
        <taxon>Streptophyta</taxon>
        <taxon>Embryophyta</taxon>
        <taxon>Tracheophyta</taxon>
        <taxon>Spermatophyta</taxon>
        <taxon>Magnoliopsida</taxon>
        <taxon>Liliopsida</taxon>
        <taxon>Poales</taxon>
        <taxon>Poaceae</taxon>
        <taxon>PACMAD clade</taxon>
        <taxon>Panicoideae</taxon>
        <taxon>Andropogonodae</taxon>
        <taxon>Andropogoneae</taxon>
        <taxon>Saccharinae</taxon>
        <taxon>Miscanthus</taxon>
    </lineage>
</organism>
<accession>A0A811N6H4</accession>
<reference evidence="14" key="1">
    <citation type="submission" date="2020-10" db="EMBL/GenBank/DDBJ databases">
        <authorList>
            <person name="Han B."/>
            <person name="Lu T."/>
            <person name="Zhao Q."/>
            <person name="Huang X."/>
            <person name="Zhao Y."/>
        </authorList>
    </citation>
    <scope>NUCLEOTIDE SEQUENCE</scope>
</reference>
<name>A0A811N6H4_9POAL</name>
<dbReference type="GO" id="GO:0048544">
    <property type="term" value="P:recognition of pollen"/>
    <property type="evidence" value="ECO:0007669"/>
    <property type="project" value="InterPro"/>
</dbReference>
<dbReference type="PROSITE" id="PS50011">
    <property type="entry name" value="PROTEIN_KINASE_DOM"/>
    <property type="match status" value="1"/>
</dbReference>
<evidence type="ECO:0000256" key="7">
    <source>
        <dbReference type="ARBA" id="ARBA00022840"/>
    </source>
</evidence>
<evidence type="ECO:0000256" key="12">
    <source>
        <dbReference type="RuleBase" id="RU000304"/>
    </source>
</evidence>
<comment type="caution">
    <text evidence="14">The sequence shown here is derived from an EMBL/GenBank/DDBJ whole genome shotgun (WGS) entry which is preliminary data.</text>
</comment>
<evidence type="ECO:0000256" key="2">
    <source>
        <dbReference type="ARBA" id="ARBA00022679"/>
    </source>
</evidence>
<evidence type="ECO:0000259" key="13">
    <source>
        <dbReference type="PROSITE" id="PS50011"/>
    </source>
</evidence>
<proteinExistence type="inferred from homology"/>
<comment type="similarity">
    <text evidence="12">Belongs to the protein kinase superfamily.</text>
</comment>
<keyword evidence="2" id="KW-0808">Transferase</keyword>
<dbReference type="PANTHER" id="PTHR47974">
    <property type="entry name" value="OS07G0415500 PROTEIN"/>
    <property type="match status" value="1"/>
</dbReference>
<dbReference type="InterPro" id="IPR000858">
    <property type="entry name" value="S_locus_glycoprot_dom"/>
</dbReference>
<sequence length="437" mass="48365">MKIPALRALLHMNPQTSGLVVLEYVDNSEEEYYMYISPDESSTFFSIDTNGQVKMNMWSHANQSWYSIYVQPVDPCSPYATCGPFTVCTGSSRPPCECMESFSRTSPQDWDLGDRTGGCSRNTPLDCSGANTGRRQQQFDGRVPPHSSCHVALWSPKQPAYYDQERMPASTKCSVWHVKLFSVNQDDGIEISSKDSVYIRLTAGDFSSLTRAGMTRKPLPIGAITAASATGRATRNFSEKLGAGGFGSVYKGVISGLSTVAVKRLDGVRRGEKQFRAESCRECIIHCDIKPENMLLDESFVPKIVDFGLASVIGRDFSRVLTTFKGTMGYLAPEWLNGVPIMSKVDVYSFGMVLMEIVSGRRNASMVSNTTSMDHVSYFPVHAMSQLHEGDVQSLVDPNLHGDFSLEEAERVCKVACWSIQDNESDRPTMGEVVRVF</sequence>
<evidence type="ECO:0000256" key="8">
    <source>
        <dbReference type="ARBA" id="ARBA00022989"/>
    </source>
</evidence>
<dbReference type="GO" id="GO:0016020">
    <property type="term" value="C:membrane"/>
    <property type="evidence" value="ECO:0007669"/>
    <property type="project" value="UniProtKB-SubCell"/>
</dbReference>
<dbReference type="GO" id="GO:0004674">
    <property type="term" value="F:protein serine/threonine kinase activity"/>
    <property type="evidence" value="ECO:0007669"/>
    <property type="project" value="UniProtKB-KW"/>
</dbReference>
<dbReference type="AlphaFoldDB" id="A0A811N6H4"/>
<gene>
    <name evidence="14" type="ORF">NCGR_LOCUS13428</name>
</gene>
<keyword evidence="10" id="KW-1015">Disulfide bond</keyword>
<protein>
    <recommendedName>
        <fullName evidence="13">Protein kinase domain-containing protein</fullName>
    </recommendedName>
</protein>
<dbReference type="InterPro" id="IPR000719">
    <property type="entry name" value="Prot_kinase_dom"/>
</dbReference>
<keyword evidence="8" id="KW-1133">Transmembrane helix</keyword>
<dbReference type="GO" id="GO:0005524">
    <property type="term" value="F:ATP binding"/>
    <property type="evidence" value="ECO:0007669"/>
    <property type="project" value="UniProtKB-UniRule"/>
</dbReference>
<dbReference type="Gene3D" id="1.10.510.10">
    <property type="entry name" value="Transferase(Phosphotransferase) domain 1"/>
    <property type="match status" value="2"/>
</dbReference>
<dbReference type="Pfam" id="PF00954">
    <property type="entry name" value="S_locus_glycop"/>
    <property type="match status" value="1"/>
</dbReference>
<dbReference type="InterPro" id="IPR008271">
    <property type="entry name" value="Ser/Thr_kinase_AS"/>
</dbReference>
<evidence type="ECO:0000256" key="11">
    <source>
        <dbReference type="PROSITE-ProRule" id="PRU10141"/>
    </source>
</evidence>
<keyword evidence="3" id="KW-0812">Transmembrane</keyword>
<evidence type="ECO:0000256" key="9">
    <source>
        <dbReference type="ARBA" id="ARBA00023136"/>
    </source>
</evidence>
<evidence type="ECO:0000313" key="15">
    <source>
        <dbReference type="Proteomes" id="UP000604825"/>
    </source>
</evidence>
<dbReference type="InterPro" id="IPR017441">
    <property type="entry name" value="Protein_kinase_ATP_BS"/>
</dbReference>
<dbReference type="EMBL" id="CAJGYO010000003">
    <property type="protein sequence ID" value="CAD6219821.1"/>
    <property type="molecule type" value="Genomic_DNA"/>
</dbReference>
<keyword evidence="7 11" id="KW-0067">ATP-binding</keyword>
<dbReference type="Proteomes" id="UP000604825">
    <property type="component" value="Unassembled WGS sequence"/>
</dbReference>
<dbReference type="InterPro" id="IPR011009">
    <property type="entry name" value="Kinase-like_dom_sf"/>
</dbReference>
<dbReference type="OrthoDB" id="4062651at2759"/>
<dbReference type="SUPFAM" id="SSF56112">
    <property type="entry name" value="Protein kinase-like (PK-like)"/>
    <property type="match status" value="1"/>
</dbReference>
<evidence type="ECO:0000256" key="1">
    <source>
        <dbReference type="ARBA" id="ARBA00004167"/>
    </source>
</evidence>